<dbReference type="PROSITE" id="PS50089">
    <property type="entry name" value="ZF_RING_2"/>
    <property type="match status" value="1"/>
</dbReference>
<evidence type="ECO:0000313" key="3">
    <source>
        <dbReference type="EMBL" id="KAI5081825.1"/>
    </source>
</evidence>
<dbReference type="InterPro" id="IPR013083">
    <property type="entry name" value="Znf_RING/FYVE/PHD"/>
</dbReference>
<gene>
    <name evidence="3" type="ORF">GOP47_0001568</name>
</gene>
<dbReference type="PANTHER" id="PTHR45943">
    <property type="entry name" value="E3 UBIQUITIN-PROTEIN LIGASE MYCBP2"/>
    <property type="match status" value="1"/>
</dbReference>
<keyword evidence="1" id="KW-0863">Zinc-finger</keyword>
<protein>
    <recommendedName>
        <fullName evidence="2">RING-type domain-containing protein</fullName>
    </recommendedName>
</protein>
<dbReference type="SMART" id="SM00184">
    <property type="entry name" value="RING"/>
    <property type="match status" value="1"/>
</dbReference>
<proteinExistence type="predicted"/>
<evidence type="ECO:0000313" key="4">
    <source>
        <dbReference type="Proteomes" id="UP000886520"/>
    </source>
</evidence>
<dbReference type="GO" id="GO:0005634">
    <property type="term" value="C:nucleus"/>
    <property type="evidence" value="ECO:0007669"/>
    <property type="project" value="TreeGrafter"/>
</dbReference>
<feature type="domain" description="RING-type" evidence="2">
    <location>
        <begin position="194"/>
        <end position="245"/>
    </location>
</feature>
<dbReference type="AlphaFoldDB" id="A0A9D4V8H8"/>
<name>A0A9D4V8H8_ADICA</name>
<evidence type="ECO:0000256" key="1">
    <source>
        <dbReference type="PROSITE-ProRule" id="PRU00175"/>
    </source>
</evidence>
<keyword evidence="1" id="KW-0479">Metal-binding</keyword>
<dbReference type="Proteomes" id="UP000886520">
    <property type="component" value="Chromosome 2"/>
</dbReference>
<dbReference type="OrthoDB" id="6050183at2759"/>
<dbReference type="PANTHER" id="PTHR45943:SF2">
    <property type="entry name" value="RING-TYPE DOMAIN-CONTAINING PROTEIN"/>
    <property type="match status" value="1"/>
</dbReference>
<sequence>DIPPGVAPSGVPEFDRTAPFTEFDDSGKPLSRVALFDKYKNYYRCSVCKQGFCGLCMSVPYHLGHTCEEFKEFENAKRCLYCDTPIQRDDASKVHASSPTVRQLQSCLDKEGVDSSWCVEKRELLSVLELVSNICDSKDCKKQLQHACTRKFECGHQCGGIRGERACLPCLHEACHENVSVLKGCALPSADDWCAICMVESLRTCPSIQLKCGHIFHFDCAKKKVKEGFPGPEITFGFLKCPQCSEFMEHESLENVLRKPLELFTMVKEKAAKRARIEKPKTSMKSEELEAYGLSKYNYYLCYKCQSPYYGGNRDCRLRLDAGGVRDSHNPLDLVCGGCSAAADGKMVCSKGHGSKYIEYKCKFCCSEATFFCFGNTHFCSSCHLTRPDGNPDYIPPPCRGVQFCPLKVAHAPNGEECCLGCSMCRILSQ</sequence>
<comment type="caution">
    <text evidence="3">The sequence shown here is derived from an EMBL/GenBank/DDBJ whole genome shotgun (WGS) entry which is preliminary data.</text>
</comment>
<reference evidence="3" key="1">
    <citation type="submission" date="2021-01" db="EMBL/GenBank/DDBJ databases">
        <title>Adiantum capillus-veneris genome.</title>
        <authorList>
            <person name="Fang Y."/>
            <person name="Liao Q."/>
        </authorList>
    </citation>
    <scope>NUCLEOTIDE SEQUENCE</scope>
    <source>
        <strain evidence="3">H3</strain>
        <tissue evidence="3">Leaf</tissue>
    </source>
</reference>
<keyword evidence="4" id="KW-1185">Reference proteome</keyword>
<dbReference type="InterPro" id="IPR001841">
    <property type="entry name" value="Znf_RING"/>
</dbReference>
<dbReference type="EMBL" id="JABFUD020000003">
    <property type="protein sequence ID" value="KAI5081825.1"/>
    <property type="molecule type" value="Genomic_DNA"/>
</dbReference>
<dbReference type="SUPFAM" id="SSF57850">
    <property type="entry name" value="RING/U-box"/>
    <property type="match status" value="1"/>
</dbReference>
<keyword evidence="1" id="KW-0862">Zinc</keyword>
<dbReference type="GO" id="GO:0008270">
    <property type="term" value="F:zinc ion binding"/>
    <property type="evidence" value="ECO:0007669"/>
    <property type="project" value="UniProtKB-KW"/>
</dbReference>
<dbReference type="GO" id="GO:0005886">
    <property type="term" value="C:plasma membrane"/>
    <property type="evidence" value="ECO:0007669"/>
    <property type="project" value="TreeGrafter"/>
</dbReference>
<organism evidence="3 4">
    <name type="scientific">Adiantum capillus-veneris</name>
    <name type="common">Maidenhair fern</name>
    <dbReference type="NCBI Taxonomy" id="13818"/>
    <lineage>
        <taxon>Eukaryota</taxon>
        <taxon>Viridiplantae</taxon>
        <taxon>Streptophyta</taxon>
        <taxon>Embryophyta</taxon>
        <taxon>Tracheophyta</taxon>
        <taxon>Polypodiopsida</taxon>
        <taxon>Polypodiidae</taxon>
        <taxon>Polypodiales</taxon>
        <taxon>Pteridineae</taxon>
        <taxon>Pteridaceae</taxon>
        <taxon>Vittarioideae</taxon>
        <taxon>Adiantum</taxon>
    </lineage>
</organism>
<dbReference type="Gene3D" id="3.30.40.10">
    <property type="entry name" value="Zinc/RING finger domain, C3HC4 (zinc finger)"/>
    <property type="match status" value="1"/>
</dbReference>
<feature type="non-terminal residue" evidence="3">
    <location>
        <position position="1"/>
    </location>
</feature>
<dbReference type="GO" id="GO:0061630">
    <property type="term" value="F:ubiquitin protein ligase activity"/>
    <property type="evidence" value="ECO:0007669"/>
    <property type="project" value="TreeGrafter"/>
</dbReference>
<evidence type="ECO:0000259" key="2">
    <source>
        <dbReference type="PROSITE" id="PS50089"/>
    </source>
</evidence>
<accession>A0A9D4V8H8</accession>